<organism evidence="3">
    <name type="scientific">marine sediment metagenome</name>
    <dbReference type="NCBI Taxonomy" id="412755"/>
    <lineage>
        <taxon>unclassified sequences</taxon>
        <taxon>metagenomes</taxon>
        <taxon>ecological metagenomes</taxon>
    </lineage>
</organism>
<gene>
    <name evidence="3" type="ORF">S12H4_38420</name>
</gene>
<comment type="caution">
    <text evidence="3">The sequence shown here is derived from an EMBL/GenBank/DDBJ whole genome shotgun (WGS) entry which is preliminary data.</text>
</comment>
<sequence length="104" mass="12210">MNLKNFFHRWKEGILNLSVEKQLKGKLIGIVGGIVGLILALITMIYKRMWGFSIFVFFIIWLQFITYISTRQQFIATKEMMKEINPQQQDIESPKIDKEIGNTK</sequence>
<keyword evidence="2" id="KW-1133">Transmembrane helix</keyword>
<proteinExistence type="predicted"/>
<feature type="transmembrane region" description="Helical" evidence="2">
    <location>
        <begin position="52"/>
        <end position="70"/>
    </location>
</feature>
<evidence type="ECO:0000313" key="3">
    <source>
        <dbReference type="EMBL" id="GAI92050.1"/>
    </source>
</evidence>
<dbReference type="EMBL" id="BARW01023121">
    <property type="protein sequence ID" value="GAI92050.1"/>
    <property type="molecule type" value="Genomic_DNA"/>
</dbReference>
<feature type="compositionally biased region" description="Basic and acidic residues" evidence="1">
    <location>
        <begin position="92"/>
        <end position="104"/>
    </location>
</feature>
<protein>
    <submittedName>
        <fullName evidence="3">Uncharacterized protein</fullName>
    </submittedName>
</protein>
<evidence type="ECO:0000256" key="1">
    <source>
        <dbReference type="SAM" id="MobiDB-lite"/>
    </source>
</evidence>
<keyword evidence="2" id="KW-0472">Membrane</keyword>
<name>X1TWX2_9ZZZZ</name>
<accession>X1TWX2</accession>
<dbReference type="AlphaFoldDB" id="X1TWX2"/>
<reference evidence="3" key="1">
    <citation type="journal article" date="2014" name="Front. Microbiol.">
        <title>High frequency of phylogenetically diverse reductive dehalogenase-homologous genes in deep subseafloor sedimentary metagenomes.</title>
        <authorList>
            <person name="Kawai M."/>
            <person name="Futagami T."/>
            <person name="Toyoda A."/>
            <person name="Takaki Y."/>
            <person name="Nishi S."/>
            <person name="Hori S."/>
            <person name="Arai W."/>
            <person name="Tsubouchi T."/>
            <person name="Morono Y."/>
            <person name="Uchiyama I."/>
            <person name="Ito T."/>
            <person name="Fujiyama A."/>
            <person name="Inagaki F."/>
            <person name="Takami H."/>
        </authorList>
    </citation>
    <scope>NUCLEOTIDE SEQUENCE</scope>
    <source>
        <strain evidence="3">Expedition CK06-06</strain>
    </source>
</reference>
<feature type="transmembrane region" description="Helical" evidence="2">
    <location>
        <begin position="27"/>
        <end position="46"/>
    </location>
</feature>
<evidence type="ECO:0000256" key="2">
    <source>
        <dbReference type="SAM" id="Phobius"/>
    </source>
</evidence>
<keyword evidence="2" id="KW-0812">Transmembrane</keyword>
<feature type="region of interest" description="Disordered" evidence="1">
    <location>
        <begin position="85"/>
        <end position="104"/>
    </location>
</feature>